<keyword evidence="1" id="KW-0472">Membrane</keyword>
<accession>A0A9W6Z964</accession>
<evidence type="ECO:0000313" key="2">
    <source>
        <dbReference type="EMBL" id="GMH47092.1"/>
    </source>
</evidence>
<proteinExistence type="predicted"/>
<dbReference type="EMBL" id="BRXX01000570">
    <property type="protein sequence ID" value="GMH47092.1"/>
    <property type="molecule type" value="Genomic_DNA"/>
</dbReference>
<name>A0A9W6Z964_9STRA</name>
<feature type="transmembrane region" description="Helical" evidence="1">
    <location>
        <begin position="199"/>
        <end position="222"/>
    </location>
</feature>
<dbReference type="AlphaFoldDB" id="A0A9W6Z964"/>
<keyword evidence="3" id="KW-1185">Reference proteome</keyword>
<reference evidence="3" key="1">
    <citation type="journal article" date="2023" name="Commun. Biol.">
        <title>Genome analysis of Parmales, the sister group of diatoms, reveals the evolutionary specialization of diatoms from phago-mixotrophs to photoautotrophs.</title>
        <authorList>
            <person name="Ban H."/>
            <person name="Sato S."/>
            <person name="Yoshikawa S."/>
            <person name="Yamada K."/>
            <person name="Nakamura Y."/>
            <person name="Ichinomiya M."/>
            <person name="Sato N."/>
            <person name="Blanc-Mathieu R."/>
            <person name="Endo H."/>
            <person name="Kuwata A."/>
            <person name="Ogata H."/>
        </authorList>
    </citation>
    <scope>NUCLEOTIDE SEQUENCE [LARGE SCALE GENOMIC DNA]</scope>
    <source>
        <strain evidence="3">NIES 3699</strain>
    </source>
</reference>
<organism evidence="2 3">
    <name type="scientific">Triparma verrucosa</name>
    <dbReference type="NCBI Taxonomy" id="1606542"/>
    <lineage>
        <taxon>Eukaryota</taxon>
        <taxon>Sar</taxon>
        <taxon>Stramenopiles</taxon>
        <taxon>Ochrophyta</taxon>
        <taxon>Bolidophyceae</taxon>
        <taxon>Parmales</taxon>
        <taxon>Triparmaceae</taxon>
        <taxon>Triparma</taxon>
    </lineage>
</organism>
<dbReference type="Proteomes" id="UP001165160">
    <property type="component" value="Unassembled WGS sequence"/>
</dbReference>
<keyword evidence="1" id="KW-1133">Transmembrane helix</keyword>
<gene>
    <name evidence="2" type="ORF">TrVE_jg9503</name>
</gene>
<keyword evidence="1" id="KW-0812">Transmembrane</keyword>
<evidence type="ECO:0000313" key="3">
    <source>
        <dbReference type="Proteomes" id="UP001165160"/>
    </source>
</evidence>
<feature type="transmembrane region" description="Helical" evidence="1">
    <location>
        <begin position="161"/>
        <end position="179"/>
    </location>
</feature>
<feature type="transmembrane region" description="Helical" evidence="1">
    <location>
        <begin position="92"/>
        <end position="112"/>
    </location>
</feature>
<feature type="transmembrane region" description="Helical" evidence="1">
    <location>
        <begin position="118"/>
        <end position="141"/>
    </location>
</feature>
<evidence type="ECO:0000256" key="1">
    <source>
        <dbReference type="SAM" id="Phobius"/>
    </source>
</evidence>
<evidence type="ECO:0008006" key="4">
    <source>
        <dbReference type="Google" id="ProtNLM"/>
    </source>
</evidence>
<comment type="caution">
    <text evidence="2">The sequence shown here is derived from an EMBL/GenBank/DDBJ whole genome shotgun (WGS) entry which is preliminary data.</text>
</comment>
<feature type="transmembrane region" description="Helical" evidence="1">
    <location>
        <begin position="52"/>
        <end position="71"/>
    </location>
</feature>
<sequence length="258" mass="29395">MHTHASRVWLAGWTGLTILLILFSVYILWHFLSLPADEWSNPVTDFGEASPSAKAGIGMHFVFGVVIMLLLPSQWLPWSRRVGSSWLHIWGGRLIIFSTLPLTLGGFIYILTEGAVGGFWMSLSFAIYGVLIAVCAAQAFYHARRMEKDRESPHFLEHKRWAVRLSVLLVGSGIYRLLIVPMAAMLNFDYYPDRDRDFAINYLNVISWLFYSLPLLATEIYLRRYHGDKRPGFISFEERPSSSVVDAPNEHDVDSNVI</sequence>
<feature type="transmembrane region" description="Helical" evidence="1">
    <location>
        <begin position="12"/>
        <end position="32"/>
    </location>
</feature>
<protein>
    <recommendedName>
        <fullName evidence="4">DUF2306 domain-containing protein</fullName>
    </recommendedName>
</protein>